<evidence type="ECO:0000313" key="2">
    <source>
        <dbReference type="Proteomes" id="UP000886520"/>
    </source>
</evidence>
<dbReference type="Proteomes" id="UP000886520">
    <property type="component" value="Chromosome 23"/>
</dbReference>
<dbReference type="EMBL" id="JABFUD020000023">
    <property type="protein sequence ID" value="KAI5061433.1"/>
    <property type="molecule type" value="Genomic_DNA"/>
</dbReference>
<organism evidence="1 2">
    <name type="scientific">Adiantum capillus-veneris</name>
    <name type="common">Maidenhair fern</name>
    <dbReference type="NCBI Taxonomy" id="13818"/>
    <lineage>
        <taxon>Eukaryota</taxon>
        <taxon>Viridiplantae</taxon>
        <taxon>Streptophyta</taxon>
        <taxon>Embryophyta</taxon>
        <taxon>Tracheophyta</taxon>
        <taxon>Polypodiopsida</taxon>
        <taxon>Polypodiidae</taxon>
        <taxon>Polypodiales</taxon>
        <taxon>Pteridineae</taxon>
        <taxon>Pteridaceae</taxon>
        <taxon>Vittarioideae</taxon>
        <taxon>Adiantum</taxon>
    </lineage>
</organism>
<comment type="caution">
    <text evidence="1">The sequence shown here is derived from an EMBL/GenBank/DDBJ whole genome shotgun (WGS) entry which is preliminary data.</text>
</comment>
<protein>
    <submittedName>
        <fullName evidence="1">Uncharacterized protein</fullName>
    </submittedName>
</protein>
<keyword evidence="2" id="KW-1185">Reference proteome</keyword>
<name>A0A9D4Z3U0_ADICA</name>
<sequence length="147" mass="16443">MNLLDIDHCILKGDPRNFVVISHWDGFQAASTKQKEVGVLEMSIVNANQGSKIVPLPLLFIPFSLIKLEQRHGDILKYFLTPLIDELVSAFLDVFMVKYCYPSELIANEIFENGRDGCKLHALLMFWAGDHPGLCKLGLLKEGGKNG</sequence>
<reference evidence="1" key="1">
    <citation type="submission" date="2021-01" db="EMBL/GenBank/DDBJ databases">
        <title>Adiantum capillus-veneris genome.</title>
        <authorList>
            <person name="Fang Y."/>
            <person name="Liao Q."/>
        </authorList>
    </citation>
    <scope>NUCLEOTIDE SEQUENCE</scope>
    <source>
        <strain evidence="1">H3</strain>
        <tissue evidence="1">Leaf</tissue>
    </source>
</reference>
<evidence type="ECO:0000313" key="1">
    <source>
        <dbReference type="EMBL" id="KAI5061433.1"/>
    </source>
</evidence>
<dbReference type="AlphaFoldDB" id="A0A9D4Z3U0"/>
<proteinExistence type="predicted"/>
<accession>A0A9D4Z3U0</accession>
<gene>
    <name evidence="1" type="ORF">GOP47_0023938</name>
</gene>